<feature type="region of interest" description="Disordered" evidence="1">
    <location>
        <begin position="1"/>
        <end position="22"/>
    </location>
</feature>
<gene>
    <name evidence="2" type="ORF">CKO45_19000</name>
</gene>
<accession>A0ABS1D132</accession>
<evidence type="ECO:0000313" key="2">
    <source>
        <dbReference type="EMBL" id="MBK1660320.1"/>
    </source>
</evidence>
<keyword evidence="3" id="KW-1185">Reference proteome</keyword>
<name>A0ABS1D132_9PROT</name>
<evidence type="ECO:0000313" key="3">
    <source>
        <dbReference type="Proteomes" id="UP000697995"/>
    </source>
</evidence>
<dbReference type="EMBL" id="NRSG01000166">
    <property type="protein sequence ID" value="MBK1660320.1"/>
    <property type="molecule type" value="Genomic_DNA"/>
</dbReference>
<comment type="caution">
    <text evidence="2">The sequence shown here is derived from an EMBL/GenBank/DDBJ whole genome shotgun (WGS) entry which is preliminary data.</text>
</comment>
<reference evidence="2 3" key="1">
    <citation type="journal article" date="2020" name="Microorganisms">
        <title>Osmotic Adaptation and Compatible Solute Biosynthesis of Phototrophic Bacteria as Revealed from Genome Analyses.</title>
        <authorList>
            <person name="Imhoff J.F."/>
            <person name="Rahn T."/>
            <person name="Kunzel S."/>
            <person name="Keller A."/>
            <person name="Neulinger S.C."/>
        </authorList>
    </citation>
    <scope>NUCLEOTIDE SEQUENCE [LARGE SCALE GENOMIC DNA]</scope>
    <source>
        <strain evidence="2 3">DSM 15382</strain>
    </source>
</reference>
<proteinExistence type="predicted"/>
<sequence>MTHTPTLAKRGPTRGTPKTAARDARSFIPKVQLLEIYNAFLFAWERGLDLNTWITINFRGSQGWKQGDQSADQISRTRDRFLTGIRKWCRSRQLPHVLVYSIENPAEGGHGPHILQHLPVENWVALRADLEEFLKSFGGWPASSFIKPPAEDTPPGSAAIERRWKPMFIDPERMSDWHWWVSDHDAIKRLRYISKGANPDEVLVVKGERVTLGQLAGRHLQVGEEKQIAEDGTVTWVPRRRPGVALKPQGNVRVTKRSGSTHTIGKAARAKHDWRDRTDLRWMCHAIYAPEMQARLMREMAAGPAARLASPAADKAMAAAE</sequence>
<organism evidence="2 3">
    <name type="scientific">Paracraurococcus ruber</name>
    <dbReference type="NCBI Taxonomy" id="77675"/>
    <lineage>
        <taxon>Bacteria</taxon>
        <taxon>Pseudomonadati</taxon>
        <taxon>Pseudomonadota</taxon>
        <taxon>Alphaproteobacteria</taxon>
        <taxon>Acetobacterales</taxon>
        <taxon>Roseomonadaceae</taxon>
        <taxon>Paracraurococcus</taxon>
    </lineage>
</organism>
<dbReference type="Proteomes" id="UP000697995">
    <property type="component" value="Unassembled WGS sequence"/>
</dbReference>
<dbReference type="RefSeq" id="WP_133221808.1">
    <property type="nucleotide sequence ID" value="NZ_NRSG01000166.1"/>
</dbReference>
<evidence type="ECO:0000256" key="1">
    <source>
        <dbReference type="SAM" id="MobiDB-lite"/>
    </source>
</evidence>
<protein>
    <submittedName>
        <fullName evidence="2">Uncharacterized protein</fullName>
    </submittedName>
</protein>